<name>A0AA39QHS4_9AGAR</name>
<dbReference type="InterPro" id="IPR011333">
    <property type="entry name" value="SKP1/BTB/POZ_sf"/>
</dbReference>
<evidence type="ECO:0000313" key="1">
    <source>
        <dbReference type="EMBL" id="KAK0502101.1"/>
    </source>
</evidence>
<dbReference type="Gene3D" id="3.30.710.10">
    <property type="entry name" value="Potassium Channel Kv1.1, Chain A"/>
    <property type="match status" value="1"/>
</dbReference>
<protein>
    <recommendedName>
        <fullName evidence="3">BTB domain-containing protein</fullName>
    </recommendedName>
</protein>
<proteinExistence type="predicted"/>
<dbReference type="Proteomes" id="UP001175228">
    <property type="component" value="Unassembled WGS sequence"/>
</dbReference>
<evidence type="ECO:0000313" key="2">
    <source>
        <dbReference type="Proteomes" id="UP001175228"/>
    </source>
</evidence>
<organism evidence="1 2">
    <name type="scientific">Armillaria luteobubalina</name>
    <dbReference type="NCBI Taxonomy" id="153913"/>
    <lineage>
        <taxon>Eukaryota</taxon>
        <taxon>Fungi</taxon>
        <taxon>Dikarya</taxon>
        <taxon>Basidiomycota</taxon>
        <taxon>Agaricomycotina</taxon>
        <taxon>Agaricomycetes</taxon>
        <taxon>Agaricomycetidae</taxon>
        <taxon>Agaricales</taxon>
        <taxon>Marasmiineae</taxon>
        <taxon>Physalacriaceae</taxon>
        <taxon>Armillaria</taxon>
    </lineage>
</organism>
<sequence length="272" mass="30230">MHAHVTGGHIGNPKAIFASSTLLEGYTPFVDKYINNTGAKTVSLDLDDCESGTWSAYGYDTDSDFDEDDGDQDTMDIDATLAPHTSDFVYANHQRAYGVSYSSVLPPQTPPTMTSSPVLRAERFGSVWYINDAAYRTWKALLAYLYTREISFASLKSNGNLRITIDACSPKSMYRLAVKANLDGLQELAFENLRSQLTPGNVIAEVFSKFSGQHTKILDMEVKYLVDNFSDPLVYPQWQKKMAEVGRGECPHGTEVMNRVMCLMLLKGQSTT</sequence>
<comment type="caution">
    <text evidence="1">The sequence shown here is derived from an EMBL/GenBank/DDBJ whole genome shotgun (WGS) entry which is preliminary data.</text>
</comment>
<reference evidence="1" key="1">
    <citation type="submission" date="2023-06" db="EMBL/GenBank/DDBJ databases">
        <authorList>
            <consortium name="Lawrence Berkeley National Laboratory"/>
            <person name="Ahrendt S."/>
            <person name="Sahu N."/>
            <person name="Indic B."/>
            <person name="Wong-Bajracharya J."/>
            <person name="Merenyi Z."/>
            <person name="Ke H.-M."/>
            <person name="Monk M."/>
            <person name="Kocsube S."/>
            <person name="Drula E."/>
            <person name="Lipzen A."/>
            <person name="Balint B."/>
            <person name="Henrissat B."/>
            <person name="Andreopoulos B."/>
            <person name="Martin F.M."/>
            <person name="Harder C.B."/>
            <person name="Rigling D."/>
            <person name="Ford K.L."/>
            <person name="Foster G.D."/>
            <person name="Pangilinan J."/>
            <person name="Papanicolaou A."/>
            <person name="Barry K."/>
            <person name="LaButti K."/>
            <person name="Viragh M."/>
            <person name="Koriabine M."/>
            <person name="Yan M."/>
            <person name="Riley R."/>
            <person name="Champramary S."/>
            <person name="Plett K.L."/>
            <person name="Tsai I.J."/>
            <person name="Slot J."/>
            <person name="Sipos G."/>
            <person name="Plett J."/>
            <person name="Nagy L.G."/>
            <person name="Grigoriev I.V."/>
        </authorList>
    </citation>
    <scope>NUCLEOTIDE SEQUENCE</scope>
    <source>
        <strain evidence="1">HWK02</strain>
    </source>
</reference>
<gene>
    <name evidence="1" type="ORF">EDD18DRAFT_1346670</name>
</gene>
<keyword evidence="2" id="KW-1185">Reference proteome</keyword>
<evidence type="ECO:0008006" key="3">
    <source>
        <dbReference type="Google" id="ProtNLM"/>
    </source>
</evidence>
<dbReference type="AlphaFoldDB" id="A0AA39QHS4"/>
<dbReference type="EMBL" id="JAUEPU010000005">
    <property type="protein sequence ID" value="KAK0502101.1"/>
    <property type="molecule type" value="Genomic_DNA"/>
</dbReference>
<accession>A0AA39QHS4</accession>